<accession>A0A0K0DQ82</accession>
<dbReference type="WBParaSite" id="ACAC_0001392101-mRNA-1">
    <property type="protein sequence ID" value="ACAC_0001392101-mRNA-1"/>
    <property type="gene ID" value="ACAC_0001392101"/>
</dbReference>
<proteinExistence type="predicted"/>
<keyword evidence="2" id="KW-1185">Reference proteome</keyword>
<evidence type="ECO:0000313" key="3">
    <source>
        <dbReference type="WBParaSite" id="ACAC_0001392101-mRNA-1"/>
    </source>
</evidence>
<evidence type="ECO:0000256" key="1">
    <source>
        <dbReference type="SAM" id="MobiDB-lite"/>
    </source>
</evidence>
<reference evidence="2" key="1">
    <citation type="submission" date="2012-09" db="EMBL/GenBank/DDBJ databases">
        <authorList>
            <person name="Martin A.A."/>
        </authorList>
    </citation>
    <scope>NUCLEOTIDE SEQUENCE</scope>
</reference>
<feature type="compositionally biased region" description="Polar residues" evidence="1">
    <location>
        <begin position="59"/>
        <end position="68"/>
    </location>
</feature>
<evidence type="ECO:0000313" key="2">
    <source>
        <dbReference type="Proteomes" id="UP000035642"/>
    </source>
</evidence>
<feature type="region of interest" description="Disordered" evidence="1">
    <location>
        <begin position="52"/>
        <end position="82"/>
    </location>
</feature>
<organism evidence="2 3">
    <name type="scientific">Angiostrongylus cantonensis</name>
    <name type="common">Rat lungworm</name>
    <dbReference type="NCBI Taxonomy" id="6313"/>
    <lineage>
        <taxon>Eukaryota</taxon>
        <taxon>Metazoa</taxon>
        <taxon>Ecdysozoa</taxon>
        <taxon>Nematoda</taxon>
        <taxon>Chromadorea</taxon>
        <taxon>Rhabditida</taxon>
        <taxon>Rhabditina</taxon>
        <taxon>Rhabditomorpha</taxon>
        <taxon>Strongyloidea</taxon>
        <taxon>Metastrongylidae</taxon>
        <taxon>Angiostrongylus</taxon>
    </lineage>
</organism>
<reference evidence="3" key="2">
    <citation type="submission" date="2017-02" db="UniProtKB">
        <authorList>
            <consortium name="WormBaseParasite"/>
        </authorList>
    </citation>
    <scope>IDENTIFICATION</scope>
</reference>
<name>A0A0K0DQ82_ANGCA</name>
<feature type="compositionally biased region" description="Acidic residues" evidence="1">
    <location>
        <begin position="72"/>
        <end position="82"/>
    </location>
</feature>
<dbReference type="AlphaFoldDB" id="A0A0K0DQ82"/>
<dbReference type="Proteomes" id="UP000035642">
    <property type="component" value="Unassembled WGS sequence"/>
</dbReference>
<protein>
    <submittedName>
        <fullName evidence="3">Uncharacterized protein</fullName>
    </submittedName>
</protein>
<sequence length="82" mass="9116">MGGNYKVPILTLHEGRSHGRDIVEIPSAIVDRHYRVVKLRNDIDEVILTHHKGPVDGASHSSSTTKRSTLVEENEECIGSEQ</sequence>